<feature type="compositionally biased region" description="Polar residues" evidence="6">
    <location>
        <begin position="27"/>
        <end position="36"/>
    </location>
</feature>
<reference evidence="8 9" key="1">
    <citation type="submission" date="2014-04" db="EMBL/GenBank/DDBJ databases">
        <title>Genome assembly of Hyalangium minutum DSM 14724.</title>
        <authorList>
            <person name="Sharma G."/>
            <person name="Subramanian S."/>
        </authorList>
    </citation>
    <scope>NUCLEOTIDE SEQUENCE [LARGE SCALE GENOMIC DNA]</scope>
    <source>
        <strain evidence="8 9">DSM 14724</strain>
    </source>
</reference>
<dbReference type="OrthoDB" id="138542at2"/>
<comment type="similarity">
    <text evidence="2">Belongs to the prokaryotic sulfate-binding protein family.</text>
</comment>
<dbReference type="GO" id="GO:0042597">
    <property type="term" value="C:periplasmic space"/>
    <property type="evidence" value="ECO:0007669"/>
    <property type="project" value="UniProtKB-SubCell"/>
</dbReference>
<dbReference type="InterPro" id="IPR005669">
    <property type="entry name" value="Thiosulph/SO4-bd"/>
</dbReference>
<dbReference type="Gene3D" id="3.40.190.10">
    <property type="entry name" value="Periplasmic binding protein-like II"/>
    <property type="match status" value="2"/>
</dbReference>
<dbReference type="Proteomes" id="UP000028725">
    <property type="component" value="Unassembled WGS sequence"/>
</dbReference>
<dbReference type="PANTHER" id="PTHR30368">
    <property type="entry name" value="SULFATE-BINDING PROTEIN"/>
    <property type="match status" value="1"/>
</dbReference>
<evidence type="ECO:0000259" key="7">
    <source>
        <dbReference type="PROSITE" id="PS50234"/>
    </source>
</evidence>
<dbReference type="AlphaFoldDB" id="A0A085WPR7"/>
<dbReference type="RefSeq" id="WP_044187075.1">
    <property type="nucleotide sequence ID" value="NZ_JMCB01000004.1"/>
</dbReference>
<keyword evidence="5" id="KW-0574">Periplasm</keyword>
<dbReference type="Gene3D" id="3.40.50.410">
    <property type="entry name" value="von Willebrand factor, type A domain"/>
    <property type="match status" value="1"/>
</dbReference>
<comment type="caution">
    <text evidence="8">The sequence shown here is derived from an EMBL/GenBank/DDBJ whole genome shotgun (WGS) entry which is preliminary data.</text>
</comment>
<protein>
    <recommendedName>
        <fullName evidence="7">VWFA domain-containing protein</fullName>
    </recommendedName>
</protein>
<evidence type="ECO:0000256" key="2">
    <source>
        <dbReference type="ARBA" id="ARBA00006099"/>
    </source>
</evidence>
<dbReference type="PROSITE" id="PS50234">
    <property type="entry name" value="VWFA"/>
    <property type="match status" value="1"/>
</dbReference>
<organism evidence="8 9">
    <name type="scientific">Hyalangium minutum</name>
    <dbReference type="NCBI Taxonomy" id="394096"/>
    <lineage>
        <taxon>Bacteria</taxon>
        <taxon>Pseudomonadati</taxon>
        <taxon>Myxococcota</taxon>
        <taxon>Myxococcia</taxon>
        <taxon>Myxococcales</taxon>
        <taxon>Cystobacterineae</taxon>
        <taxon>Archangiaceae</taxon>
        <taxon>Hyalangium</taxon>
    </lineage>
</organism>
<dbReference type="GO" id="GO:0140104">
    <property type="term" value="F:molecular carrier activity"/>
    <property type="evidence" value="ECO:0007669"/>
    <property type="project" value="InterPro"/>
</dbReference>
<dbReference type="PANTHER" id="PTHR30368:SF2">
    <property type="entry name" value="SULFATE-BINDING PROTEIN"/>
    <property type="match status" value="1"/>
</dbReference>
<evidence type="ECO:0000256" key="5">
    <source>
        <dbReference type="ARBA" id="ARBA00022764"/>
    </source>
</evidence>
<comment type="subcellular location">
    <subcellularLocation>
        <location evidence="1">Periplasm</location>
    </subcellularLocation>
</comment>
<sequence>MNKGTSVAVVLVFALVCGVVLYNKLSPSGSQGTATSDGRPAEGSAKPAEKPSKDTIQVLYASSDGKKEWVNDVVKTFNDKQVEINGKVVVVKAEHMRSGESRAAILAGKSQPTIWGPAGKSWIDLINQDWQTRMNRPFVPQAKDTVNTALIIALWKPMAEALGWPKKEIGWDDLHRVVTNPKGWSALGHPEWGAFKFGHSHPDYSNSAMLSVISMIYAGADKTAGLTSADMKNPKVVSLLKDIERSIVHYGESSSWLMDKLCARGPSYLSAVTVYESSVVKANDKCKTKPFPFVAIYPKEGTFWETHPAGVVDADWVTEDQKAGAQAFLDFLTSSEQQAKAPKYGFRPALKDVPLTAPFDEDHGISPNAQRKELEYINEDLFQRANTLWHETKKKAAIWVVLDTSGSMNGKPMDAAREGTVKFLKRMEPEDLLQVISFSEAPTPLGNPGKVRESGESLVQKVQGLYAHGQTSLYDAIILAFDQIEQARKTDPEPRSYGIVVLSDGKDTSSKRNRPDLIERLPKPEDTEGTRVFTIAYGNEADEELLRTLSDRSNALMVNGDSADLDKLYHQIASYF</sequence>
<dbReference type="SMART" id="SM00327">
    <property type="entry name" value="VWA"/>
    <property type="match status" value="1"/>
</dbReference>
<dbReference type="Pfam" id="PF00092">
    <property type="entry name" value="VWA"/>
    <property type="match status" value="1"/>
</dbReference>
<accession>A0A085WPR7</accession>
<dbReference type="STRING" id="394096.DB31_6655"/>
<evidence type="ECO:0000313" key="8">
    <source>
        <dbReference type="EMBL" id="KFE69680.1"/>
    </source>
</evidence>
<dbReference type="CDD" id="cd00198">
    <property type="entry name" value="vWFA"/>
    <property type="match status" value="1"/>
</dbReference>
<evidence type="ECO:0000256" key="1">
    <source>
        <dbReference type="ARBA" id="ARBA00004418"/>
    </source>
</evidence>
<gene>
    <name evidence="8" type="ORF">DB31_6655</name>
</gene>
<feature type="domain" description="VWFA" evidence="7">
    <location>
        <begin position="397"/>
        <end position="572"/>
    </location>
</feature>
<dbReference type="EMBL" id="JMCB01000004">
    <property type="protein sequence ID" value="KFE69680.1"/>
    <property type="molecule type" value="Genomic_DNA"/>
</dbReference>
<evidence type="ECO:0000313" key="9">
    <source>
        <dbReference type="Proteomes" id="UP000028725"/>
    </source>
</evidence>
<evidence type="ECO:0000256" key="3">
    <source>
        <dbReference type="ARBA" id="ARBA00022448"/>
    </source>
</evidence>
<dbReference type="SUPFAM" id="SSF53300">
    <property type="entry name" value="vWA-like"/>
    <property type="match status" value="1"/>
</dbReference>
<dbReference type="GO" id="GO:1902358">
    <property type="term" value="P:sulfate transmembrane transport"/>
    <property type="evidence" value="ECO:0007669"/>
    <property type="project" value="InterPro"/>
</dbReference>
<evidence type="ECO:0000256" key="6">
    <source>
        <dbReference type="SAM" id="MobiDB-lite"/>
    </source>
</evidence>
<proteinExistence type="inferred from homology"/>
<name>A0A085WPR7_9BACT</name>
<feature type="region of interest" description="Disordered" evidence="6">
    <location>
        <begin position="27"/>
        <end position="52"/>
    </location>
</feature>
<dbReference type="Pfam" id="PF13531">
    <property type="entry name" value="SBP_bac_11"/>
    <property type="match status" value="1"/>
</dbReference>
<dbReference type="SUPFAM" id="SSF53850">
    <property type="entry name" value="Periplasmic binding protein-like II"/>
    <property type="match status" value="1"/>
</dbReference>
<dbReference type="InterPro" id="IPR036465">
    <property type="entry name" value="vWFA_dom_sf"/>
</dbReference>
<keyword evidence="9" id="KW-1185">Reference proteome</keyword>
<dbReference type="InterPro" id="IPR002035">
    <property type="entry name" value="VWF_A"/>
</dbReference>
<keyword evidence="4" id="KW-0732">Signal</keyword>
<keyword evidence="3" id="KW-0813">Transport</keyword>
<evidence type="ECO:0000256" key="4">
    <source>
        <dbReference type="ARBA" id="ARBA00022729"/>
    </source>
</evidence>